<dbReference type="PANTHER" id="PTHR31376:SF49">
    <property type="entry name" value="PURINE PERMEASE-RELATED"/>
    <property type="match status" value="1"/>
</dbReference>
<reference evidence="8" key="1">
    <citation type="submission" date="2020-07" db="EMBL/GenBank/DDBJ databases">
        <title>Genome sequence and genetic diversity analysis of an under-domesticated orphan crop, white fonio (Digitaria exilis).</title>
        <authorList>
            <person name="Bennetzen J.L."/>
            <person name="Chen S."/>
            <person name="Ma X."/>
            <person name="Wang X."/>
            <person name="Yssel A.E.J."/>
            <person name="Chaluvadi S.R."/>
            <person name="Johnson M."/>
            <person name="Gangashetty P."/>
            <person name="Hamidou F."/>
            <person name="Sanogo M.D."/>
            <person name="Zwaenepoel A."/>
            <person name="Wallace J."/>
            <person name="Van De Peer Y."/>
            <person name="Van Deynze A."/>
        </authorList>
    </citation>
    <scope>NUCLEOTIDE SEQUENCE</scope>
    <source>
        <tissue evidence="8">Leaves</tissue>
    </source>
</reference>
<organism evidence="8 9">
    <name type="scientific">Digitaria exilis</name>
    <dbReference type="NCBI Taxonomy" id="1010633"/>
    <lineage>
        <taxon>Eukaryota</taxon>
        <taxon>Viridiplantae</taxon>
        <taxon>Streptophyta</taxon>
        <taxon>Embryophyta</taxon>
        <taxon>Tracheophyta</taxon>
        <taxon>Spermatophyta</taxon>
        <taxon>Magnoliopsida</taxon>
        <taxon>Liliopsida</taxon>
        <taxon>Poales</taxon>
        <taxon>Poaceae</taxon>
        <taxon>PACMAD clade</taxon>
        <taxon>Panicoideae</taxon>
        <taxon>Panicodae</taxon>
        <taxon>Paniceae</taxon>
        <taxon>Anthephorinae</taxon>
        <taxon>Digitaria</taxon>
    </lineage>
</organism>
<dbReference type="GO" id="GO:0005345">
    <property type="term" value="F:purine nucleobase transmembrane transporter activity"/>
    <property type="evidence" value="ECO:0007669"/>
    <property type="project" value="UniProtKB-UniRule"/>
</dbReference>
<protein>
    <recommendedName>
        <fullName evidence="6">Probable purine permease</fullName>
    </recommendedName>
</protein>
<feature type="transmembrane region" description="Helical" evidence="6">
    <location>
        <begin position="302"/>
        <end position="322"/>
    </location>
</feature>
<keyword evidence="4 6" id="KW-1133">Transmembrane helix</keyword>
<feature type="transmembrane region" description="Helical" evidence="6">
    <location>
        <begin position="264"/>
        <end position="282"/>
    </location>
</feature>
<evidence type="ECO:0000256" key="7">
    <source>
        <dbReference type="SAM" id="MobiDB-lite"/>
    </source>
</evidence>
<keyword evidence="5 6" id="KW-0472">Membrane</keyword>
<keyword evidence="3 6" id="KW-0812">Transmembrane</keyword>
<dbReference type="Proteomes" id="UP000636709">
    <property type="component" value="Unassembled WGS sequence"/>
</dbReference>
<comment type="caution">
    <text evidence="8">The sequence shown here is derived from an EMBL/GenBank/DDBJ whole genome shotgun (WGS) entry which is preliminary data.</text>
</comment>
<sequence length="579" mass="61702">MHAVFDVRVLRLDGFLRGTGKLPRGFLDIAFDGSLVEIRCTAGFVYRLYEDECAQREAWRVPQPNRNGQVRKEEFHSKIAAGDRGSLIWTALILGQAAARTAALALASTLHALFEPTDADGPGRCEVRPVEESTTPRPKRRGVWWWALVAVDMLMLLCGQTMGTLLGRLYYNSGGSSMWMATLAQSAGAPLLLVPLLLTPRYDEASASASASAAGEPLRPATGKVKVAAACVGIGLLVGCDNLMYSYAMLYLPVSTFNARLTALTLNSVVVLTFSAALLGVAGGSSDGTTSAASHVPPGKYALGFVLTLSASAAYALVLSLFEVTFAKVVRSRALRWVLTAQLCTGVEASAVSAAALLASGEWRGMRGEMEGFEGGAPRYVATLAGVAVGWQAATLGAVRLIARASSLFANVTSTLALPLVPVFGMVFFGDEMTGVKVVAMLMAVWGFLSYVYQHYLDDRRRASGRMGSQTAILPARDSNLDPVGNSKGVQASIIAGMRPPEPCPVQIHQVARFFARYAVAGIRTHDLPLACTPSYRYSKPPQGGVLATAQRCGSTTAKDAGKIEPTLYYNPHQTQPNR</sequence>
<name>A0A835BYF8_9POAL</name>
<feature type="transmembrane region" description="Helical" evidence="6">
    <location>
        <begin position="435"/>
        <end position="453"/>
    </location>
</feature>
<feature type="transmembrane region" description="Helical" evidence="6">
    <location>
        <begin position="408"/>
        <end position="429"/>
    </location>
</feature>
<evidence type="ECO:0000256" key="6">
    <source>
        <dbReference type="RuleBase" id="RU368015"/>
    </source>
</evidence>
<feature type="transmembrane region" description="Helical" evidence="6">
    <location>
        <begin position="334"/>
        <end position="360"/>
    </location>
</feature>
<keyword evidence="2 6" id="KW-0813">Transport</keyword>
<dbReference type="GO" id="GO:0015211">
    <property type="term" value="F:purine nucleoside transmembrane transporter activity"/>
    <property type="evidence" value="ECO:0007669"/>
    <property type="project" value="UniProtKB-UniRule"/>
</dbReference>
<accession>A0A835BYF8</accession>
<comment type="caution">
    <text evidence="6">Lacks conserved residue(s) required for the propagation of feature annotation.</text>
</comment>
<feature type="transmembrane region" description="Helical" evidence="6">
    <location>
        <begin position="178"/>
        <end position="198"/>
    </location>
</feature>
<evidence type="ECO:0000256" key="4">
    <source>
        <dbReference type="ARBA" id="ARBA00022989"/>
    </source>
</evidence>
<evidence type="ECO:0000256" key="1">
    <source>
        <dbReference type="ARBA" id="ARBA00006213"/>
    </source>
</evidence>
<proteinExistence type="inferred from homology"/>
<dbReference type="InterPro" id="IPR030182">
    <property type="entry name" value="PUP_plant"/>
</dbReference>
<dbReference type="OrthoDB" id="1717816at2759"/>
<feature type="transmembrane region" description="Helical" evidence="6">
    <location>
        <begin position="380"/>
        <end position="401"/>
    </location>
</feature>
<keyword evidence="9" id="KW-1185">Reference proteome</keyword>
<comment type="subcellular location">
    <subcellularLocation>
        <location evidence="6">Membrane</location>
        <topology evidence="6">Multi-pass membrane protein</topology>
    </subcellularLocation>
</comment>
<feature type="region of interest" description="Disordered" evidence="7">
    <location>
        <begin position="556"/>
        <end position="579"/>
    </location>
</feature>
<dbReference type="PANTHER" id="PTHR31376">
    <property type="entry name" value="OS09G0467300 PROTEIN-RELATED"/>
    <property type="match status" value="1"/>
</dbReference>
<comment type="similarity">
    <text evidence="1 6">Belongs to the purine permeases (TC 2.A.7.14) family.</text>
</comment>
<evidence type="ECO:0000256" key="5">
    <source>
        <dbReference type="ARBA" id="ARBA00023136"/>
    </source>
</evidence>
<dbReference type="GO" id="GO:0016020">
    <property type="term" value="C:membrane"/>
    <property type="evidence" value="ECO:0007669"/>
    <property type="project" value="UniProtKB-SubCell"/>
</dbReference>
<dbReference type="EMBL" id="JACEFO010001734">
    <property type="protein sequence ID" value="KAF8715091.1"/>
    <property type="molecule type" value="Genomic_DNA"/>
</dbReference>
<evidence type="ECO:0000313" key="9">
    <source>
        <dbReference type="Proteomes" id="UP000636709"/>
    </source>
</evidence>
<evidence type="ECO:0000256" key="2">
    <source>
        <dbReference type="ARBA" id="ARBA00022448"/>
    </source>
</evidence>
<dbReference type="Pfam" id="PF16913">
    <property type="entry name" value="PUNUT"/>
    <property type="match status" value="2"/>
</dbReference>
<dbReference type="AlphaFoldDB" id="A0A835BYF8"/>
<gene>
    <name evidence="8" type="ORF">HU200_027643</name>
</gene>
<evidence type="ECO:0000256" key="3">
    <source>
        <dbReference type="ARBA" id="ARBA00022692"/>
    </source>
</evidence>
<feature type="transmembrane region" description="Helical" evidence="6">
    <location>
        <begin position="143"/>
        <end position="166"/>
    </location>
</feature>
<evidence type="ECO:0000313" key="8">
    <source>
        <dbReference type="EMBL" id="KAF8715091.1"/>
    </source>
</evidence>